<dbReference type="Pfam" id="PF00528">
    <property type="entry name" value="BPD_transp_1"/>
    <property type="match status" value="1"/>
</dbReference>
<keyword evidence="4 7" id="KW-0812">Transmembrane</keyword>
<keyword evidence="3" id="KW-1003">Cell membrane</keyword>
<dbReference type="PROSITE" id="PS50928">
    <property type="entry name" value="ABC_TM1"/>
    <property type="match status" value="1"/>
</dbReference>
<keyword evidence="5 7" id="KW-1133">Transmembrane helix</keyword>
<keyword evidence="6 7" id="KW-0472">Membrane</keyword>
<name>A0A426DDF1_9FIRM</name>
<evidence type="ECO:0000256" key="2">
    <source>
        <dbReference type="ARBA" id="ARBA00022448"/>
    </source>
</evidence>
<dbReference type="EMBL" id="RHJS01000002">
    <property type="protein sequence ID" value="RRK30715.1"/>
    <property type="molecule type" value="Genomic_DNA"/>
</dbReference>
<dbReference type="InterPro" id="IPR035906">
    <property type="entry name" value="MetI-like_sf"/>
</dbReference>
<comment type="subcellular location">
    <subcellularLocation>
        <location evidence="1 7">Cell membrane</location>
        <topology evidence="1 7">Multi-pass membrane protein</topology>
    </subcellularLocation>
</comment>
<feature type="transmembrane region" description="Helical" evidence="7">
    <location>
        <begin position="134"/>
        <end position="154"/>
    </location>
</feature>
<organism evidence="9 10">
    <name type="scientific">Schaedlerella arabinosiphila</name>
    <dbReference type="NCBI Taxonomy" id="2044587"/>
    <lineage>
        <taxon>Bacteria</taxon>
        <taxon>Bacillati</taxon>
        <taxon>Bacillota</taxon>
        <taxon>Clostridia</taxon>
        <taxon>Lachnospirales</taxon>
        <taxon>Lachnospiraceae</taxon>
        <taxon>Schaedlerella</taxon>
    </lineage>
</organism>
<sequence>MPDGTFNALLSAAGLENLTVSWLVEEVTAMNTIIFVNIWAGVGYYMVILLAGLTTISNDIYEAARIDGAGAVPCFFRITVPLLGPTIKMCILMDIIGTIKIFDLVFSMTEGGPNGLTNLPTTLMYQEVFKYDHYGAGSAIGIVILLICLAGTALSELFPSGKEKA</sequence>
<accession>A0A426DDF1</accession>
<evidence type="ECO:0000256" key="7">
    <source>
        <dbReference type="RuleBase" id="RU363032"/>
    </source>
</evidence>
<dbReference type="AlphaFoldDB" id="A0A426DDF1"/>
<dbReference type="GO" id="GO:0005886">
    <property type="term" value="C:plasma membrane"/>
    <property type="evidence" value="ECO:0007669"/>
    <property type="project" value="UniProtKB-SubCell"/>
</dbReference>
<feature type="transmembrane region" description="Helical" evidence="7">
    <location>
        <begin position="33"/>
        <end position="56"/>
    </location>
</feature>
<evidence type="ECO:0000259" key="8">
    <source>
        <dbReference type="PROSITE" id="PS50928"/>
    </source>
</evidence>
<reference evidence="9" key="1">
    <citation type="submission" date="2018-10" db="EMBL/GenBank/DDBJ databases">
        <title>Schaedlerella arabinophila gen. nov. sp. nov., isolated from the mouse intestinal tract and comparative analysis with the genome of the closely related altered Schaedler flora strain ASF502.</title>
        <authorList>
            <person name="Miyake S."/>
            <person name="Soh M."/>
            <person name="Seedorf H."/>
        </authorList>
    </citation>
    <scope>NUCLEOTIDE SEQUENCE [LARGE SCALE GENOMIC DNA]</scope>
    <source>
        <strain evidence="9">DSM 106076</strain>
    </source>
</reference>
<evidence type="ECO:0000256" key="1">
    <source>
        <dbReference type="ARBA" id="ARBA00004651"/>
    </source>
</evidence>
<dbReference type="Gene3D" id="1.10.3720.10">
    <property type="entry name" value="MetI-like"/>
    <property type="match status" value="1"/>
</dbReference>
<proteinExistence type="inferred from homology"/>
<evidence type="ECO:0000256" key="3">
    <source>
        <dbReference type="ARBA" id="ARBA00022475"/>
    </source>
</evidence>
<evidence type="ECO:0000256" key="6">
    <source>
        <dbReference type="ARBA" id="ARBA00023136"/>
    </source>
</evidence>
<evidence type="ECO:0000313" key="9">
    <source>
        <dbReference type="EMBL" id="RRK30715.1"/>
    </source>
</evidence>
<dbReference type="PANTHER" id="PTHR30193:SF37">
    <property type="entry name" value="INNER MEMBRANE ABC TRANSPORTER PERMEASE PROTEIN YCJO"/>
    <property type="match status" value="1"/>
</dbReference>
<dbReference type="InterPro" id="IPR051393">
    <property type="entry name" value="ABC_transporter_permease"/>
</dbReference>
<evidence type="ECO:0000313" key="10">
    <source>
        <dbReference type="Proteomes" id="UP000274920"/>
    </source>
</evidence>
<evidence type="ECO:0000256" key="4">
    <source>
        <dbReference type="ARBA" id="ARBA00022692"/>
    </source>
</evidence>
<dbReference type="InterPro" id="IPR000515">
    <property type="entry name" value="MetI-like"/>
</dbReference>
<comment type="similarity">
    <text evidence="7">Belongs to the binding-protein-dependent transport system permease family.</text>
</comment>
<protein>
    <submittedName>
        <fullName evidence="9">Sugar ABC transporter permease</fullName>
    </submittedName>
</protein>
<comment type="caution">
    <text evidence="9">The sequence shown here is derived from an EMBL/GenBank/DDBJ whole genome shotgun (WGS) entry which is preliminary data.</text>
</comment>
<dbReference type="CDD" id="cd06261">
    <property type="entry name" value="TM_PBP2"/>
    <property type="match status" value="1"/>
</dbReference>
<dbReference type="PANTHER" id="PTHR30193">
    <property type="entry name" value="ABC TRANSPORTER PERMEASE PROTEIN"/>
    <property type="match status" value="1"/>
</dbReference>
<gene>
    <name evidence="9" type="ORF">EBB54_04470</name>
</gene>
<keyword evidence="10" id="KW-1185">Reference proteome</keyword>
<keyword evidence="2 7" id="KW-0813">Transport</keyword>
<dbReference type="Proteomes" id="UP000274920">
    <property type="component" value="Unassembled WGS sequence"/>
</dbReference>
<dbReference type="SUPFAM" id="SSF161098">
    <property type="entry name" value="MetI-like"/>
    <property type="match status" value="1"/>
</dbReference>
<dbReference type="GO" id="GO:0055085">
    <property type="term" value="P:transmembrane transport"/>
    <property type="evidence" value="ECO:0007669"/>
    <property type="project" value="InterPro"/>
</dbReference>
<evidence type="ECO:0000256" key="5">
    <source>
        <dbReference type="ARBA" id="ARBA00022989"/>
    </source>
</evidence>
<feature type="domain" description="ABC transmembrane type-1" evidence="8">
    <location>
        <begin position="1"/>
        <end position="155"/>
    </location>
</feature>